<comment type="caution">
    <text evidence="1">The sequence shown here is derived from an EMBL/GenBank/DDBJ whole genome shotgun (WGS) entry which is preliminary data.</text>
</comment>
<evidence type="ECO:0000313" key="2">
    <source>
        <dbReference type="Proteomes" id="UP000304953"/>
    </source>
</evidence>
<dbReference type="EMBL" id="SRYA01000014">
    <property type="protein sequence ID" value="TGY96607.1"/>
    <property type="molecule type" value="Genomic_DNA"/>
</dbReference>
<protein>
    <submittedName>
        <fullName evidence="1">Sugar transferase</fullName>
    </submittedName>
</protein>
<organism evidence="1 2">
    <name type="scientific">Petralouisia muris</name>
    <dbReference type="NCBI Taxonomy" id="3032872"/>
    <lineage>
        <taxon>Bacteria</taxon>
        <taxon>Bacillati</taxon>
        <taxon>Bacillota</taxon>
        <taxon>Clostridia</taxon>
        <taxon>Lachnospirales</taxon>
        <taxon>Lachnospiraceae</taxon>
        <taxon>Petralouisia</taxon>
    </lineage>
</organism>
<sequence length="471" mass="54588">MYKRQKKSWVKHLDFLILDIICLEIAFYSSCLIRLGNIRRLPVLLDYYNRLAVVLLLVDICVVFFFEAYTGILRRNRVQELKAVLMHCCIVFAAVTVYVWATKQSEIYSRQVIFVFWGIAVVIEYFSRCLWKIYIRQRMIKGKKFSQLLVVTEECYAEECVSDFQHDRYKEFEVIGVVIVDKNRIGDEICGVPVVACADSFLEYVRINVVDEIFINGNTRESSEALANELLELGLTVHFNLVRESRLMPNKLVERCGKYMVLTTSMKIATTRQVFIKRGMDILGSLVGLLLTGIAFLVFAPVIKYQSPGPIFYEQTRIGKNGRRFKFYKFRTMIVGADRMKEELMDQNEMDGLMFKMEDDPRIFGIGKFMRKYSIDELPQFWNVLKGDMSLVGTRPPTEEEFVQYELHHKARLGIRPGLTGMWQVSGRSDIKNFEEIVALDTQYISNWSLGMDIRILFRTIGVVLTGKGSS</sequence>
<name>A0AC61RXK9_9FIRM</name>
<accession>A0AC61RXK9</accession>
<reference evidence="1" key="1">
    <citation type="submission" date="2019-04" db="EMBL/GenBank/DDBJ databases">
        <title>Microbes associate with the intestines of laboratory mice.</title>
        <authorList>
            <person name="Navarre W."/>
            <person name="Wong E."/>
            <person name="Huang K."/>
            <person name="Tropini C."/>
            <person name="Ng K."/>
            <person name="Yu B."/>
        </authorList>
    </citation>
    <scope>NUCLEOTIDE SEQUENCE</scope>
    <source>
        <strain evidence="1">NM01_1-7b</strain>
    </source>
</reference>
<evidence type="ECO:0000313" key="1">
    <source>
        <dbReference type="EMBL" id="TGY96607.1"/>
    </source>
</evidence>
<dbReference type="Proteomes" id="UP000304953">
    <property type="component" value="Unassembled WGS sequence"/>
</dbReference>
<keyword evidence="1" id="KW-0808">Transferase</keyword>
<proteinExistence type="predicted"/>
<gene>
    <name evidence="1" type="ORF">E5329_08560</name>
</gene>
<keyword evidence="2" id="KW-1185">Reference proteome</keyword>